<dbReference type="PRINTS" id="PR00380">
    <property type="entry name" value="KINESINHEAVY"/>
</dbReference>
<organism evidence="14 15">
    <name type="scientific">Cyanidiococcus yangmingshanensis</name>
    <dbReference type="NCBI Taxonomy" id="2690220"/>
    <lineage>
        <taxon>Eukaryota</taxon>
        <taxon>Rhodophyta</taxon>
        <taxon>Bangiophyceae</taxon>
        <taxon>Cyanidiales</taxon>
        <taxon>Cyanidiaceae</taxon>
        <taxon>Cyanidiococcus</taxon>
    </lineage>
</organism>
<dbReference type="EMBL" id="VWRR01000012">
    <property type="protein sequence ID" value="KAF6001873.1"/>
    <property type="molecule type" value="Genomic_DNA"/>
</dbReference>
<comment type="similarity">
    <text evidence="8">Belongs to the TRAFAC class myosin-kinesin ATPase superfamily. Kinesin family. KIN-5/BimC subfamily.</text>
</comment>
<dbReference type="InterPro" id="IPR001752">
    <property type="entry name" value="Kinesin_motor_dom"/>
</dbReference>
<keyword evidence="11" id="KW-0175">Coiled coil</keyword>
<gene>
    <name evidence="14" type="primary">KIF11</name>
    <name evidence="14" type="ORF">F1559_000625</name>
</gene>
<dbReference type="PANTHER" id="PTHR47970:SF12">
    <property type="entry name" value="KINESIN FAMILY MEMBER 11"/>
    <property type="match status" value="1"/>
</dbReference>
<dbReference type="PANTHER" id="PTHR47970">
    <property type="entry name" value="KINESIN-LIKE PROTEIN KIF11"/>
    <property type="match status" value="1"/>
</dbReference>
<keyword evidence="2" id="KW-0963">Cytoplasm</keyword>
<dbReference type="GO" id="GO:0005524">
    <property type="term" value="F:ATP binding"/>
    <property type="evidence" value="ECO:0007669"/>
    <property type="project" value="UniProtKB-UniRule"/>
</dbReference>
<feature type="compositionally biased region" description="Low complexity" evidence="12">
    <location>
        <begin position="80"/>
        <end position="96"/>
    </location>
</feature>
<keyword evidence="6 9" id="KW-0505">Motor protein</keyword>
<feature type="coiled-coil region" evidence="11">
    <location>
        <begin position="717"/>
        <end position="779"/>
    </location>
</feature>
<dbReference type="GO" id="GO:0008574">
    <property type="term" value="F:plus-end-directed microtubule motor activity"/>
    <property type="evidence" value="ECO:0007669"/>
    <property type="project" value="TreeGrafter"/>
</dbReference>
<dbReference type="OrthoDB" id="3176171at2759"/>
<dbReference type="AlphaFoldDB" id="A0A7J7IFM1"/>
<evidence type="ECO:0000256" key="1">
    <source>
        <dbReference type="ARBA" id="ARBA00004245"/>
    </source>
</evidence>
<keyword evidence="3 10" id="KW-0493">Microtubule</keyword>
<feature type="coiled-coil region" evidence="11">
    <location>
        <begin position="585"/>
        <end position="684"/>
    </location>
</feature>
<evidence type="ECO:0000259" key="13">
    <source>
        <dbReference type="PROSITE" id="PS50067"/>
    </source>
</evidence>
<dbReference type="GO" id="GO:0005876">
    <property type="term" value="C:spindle microtubule"/>
    <property type="evidence" value="ECO:0007669"/>
    <property type="project" value="TreeGrafter"/>
</dbReference>
<sequence>MAAQDRTAGRFKREFKTERICACVRSRLRGWPRPPARTPSGSPSGRRGALAKHLARERCSQDGRASGSSTMSGQGECPRSGLGTAAGAPTGRARSGVGRRSTTFCGRRGETRSQVDSNGTEAAKATSFIGGERLLRNTCRSGVPVSRPELPNADIQRQQVGSSGSTLAATSCPNTAGTSSAAERVQVAVRCRPFAQDRKQASGEPLTLAVRVNELLREVRVLQPAYLSGAPFNRASSTGASGNAAAVSCPPHGAAMPSSETDVDNLPPYATRSFLYDRVFPMSAGQEQVYDALVRPIVSDSILGYNCTIFAYGQTGTGKTYTMEGGPRSLSIASGTDSALSPAAGIIPRAARQIFSSLHGRSSDIEYTVRCSHLELYNEQLSDLLVPGGSTQTMRILQDPSKGTFVSGLEEIVVRNEHEITVLLEKSSQRRHTAETSLNRYSSRSHAIFTITIHVRETTPDGEDLLRVGKLNLVDLAGSENIGRSGATSERAREAGSINQSLLTLGRVINSLIEGHGHVPYRDSKLTRLLQESLGGRNKTAIIATISPEVSDLEETLNTLDYAFRAKNIRNRPTLNQMLMKKTLLREYTEEIARLRLELEATRTKNGIYVPPELYAEMEEARQAHRDRIAALEQQIQDRAQEKEVLERMLDESRSQLLQAQERQQALEQALEARDAEMNQVRQRLALVSTQLDESRYLLDERAKNEGQLAREAVALMNNLSQSLHDLDIVHRKLEERDKKYNSFFDRVRETQVTSQETIEQIRSEVRRLEEQLSVHGAALQTQFERCLYPPHGRGGDREPSSPNKENSNNFLLEENHGRNVCPSPETPKRRPWRYPRRLTRTAEETVLLAAYRQRVAEARPSDDCCTATQRDDDKSSDTRARPVAGFDDHRAPSDTDVHTEQRERDRGRHRERSLGVLTTDAACTKLVPAHQRRTWAGTRSSLSAAETSPS</sequence>
<dbReference type="InterPro" id="IPR019821">
    <property type="entry name" value="Kinesin_motor_CS"/>
</dbReference>
<evidence type="ECO:0000256" key="10">
    <source>
        <dbReference type="RuleBase" id="RU000394"/>
    </source>
</evidence>
<keyword evidence="15" id="KW-1185">Reference proteome</keyword>
<feature type="region of interest" description="Disordered" evidence="12">
    <location>
        <begin position="859"/>
        <end position="917"/>
    </location>
</feature>
<dbReference type="InterPro" id="IPR027417">
    <property type="entry name" value="P-loop_NTPase"/>
</dbReference>
<dbReference type="Proteomes" id="UP000530660">
    <property type="component" value="Unassembled WGS sequence"/>
</dbReference>
<keyword evidence="4 9" id="KW-0547">Nucleotide-binding</keyword>
<name>A0A7J7IFM1_9RHOD</name>
<dbReference type="GO" id="GO:0090307">
    <property type="term" value="P:mitotic spindle assembly"/>
    <property type="evidence" value="ECO:0007669"/>
    <property type="project" value="TreeGrafter"/>
</dbReference>
<dbReference type="GO" id="GO:0072686">
    <property type="term" value="C:mitotic spindle"/>
    <property type="evidence" value="ECO:0007669"/>
    <property type="project" value="TreeGrafter"/>
</dbReference>
<dbReference type="GO" id="GO:0007018">
    <property type="term" value="P:microtubule-based movement"/>
    <property type="evidence" value="ECO:0007669"/>
    <property type="project" value="InterPro"/>
</dbReference>
<feature type="compositionally biased region" description="Basic and acidic residues" evidence="12">
    <location>
        <begin position="870"/>
        <end position="909"/>
    </location>
</feature>
<feature type="compositionally biased region" description="Low complexity" evidence="12">
    <location>
        <begin position="801"/>
        <end position="810"/>
    </location>
</feature>
<comment type="subcellular location">
    <subcellularLocation>
        <location evidence="1">Cytoplasm</location>
        <location evidence="1">Cytoskeleton</location>
    </subcellularLocation>
</comment>
<dbReference type="FunFam" id="3.40.850.10:FF:000019">
    <property type="entry name" value="Kinesin-like protein KIN-5D"/>
    <property type="match status" value="1"/>
</dbReference>
<dbReference type="Gene3D" id="3.40.850.10">
    <property type="entry name" value="Kinesin motor domain"/>
    <property type="match status" value="1"/>
</dbReference>
<evidence type="ECO:0000256" key="12">
    <source>
        <dbReference type="SAM" id="MobiDB-lite"/>
    </source>
</evidence>
<comment type="caution">
    <text evidence="14">The sequence shown here is derived from an EMBL/GenBank/DDBJ whole genome shotgun (WGS) entry which is preliminary data.</text>
</comment>
<feature type="binding site" evidence="9">
    <location>
        <begin position="313"/>
        <end position="320"/>
    </location>
    <ligand>
        <name>ATP</name>
        <dbReference type="ChEBI" id="CHEBI:30616"/>
    </ligand>
</feature>
<protein>
    <recommendedName>
        <fullName evidence="10">Kinesin-like protein</fullName>
    </recommendedName>
</protein>
<feature type="region of interest" description="Disordered" evidence="12">
    <location>
        <begin position="931"/>
        <end position="951"/>
    </location>
</feature>
<feature type="region of interest" description="Disordered" evidence="12">
    <location>
        <begin position="788"/>
        <end position="837"/>
    </location>
</feature>
<reference evidence="14 15" key="1">
    <citation type="journal article" date="2020" name="J. Phycol.">
        <title>Comparative genome analysis reveals Cyanidiococcus gen. nov., a new extremophilic red algal genus sister to Cyanidioschyzon (Cyanidioschyzonaceae, Rhodophyta).</title>
        <authorList>
            <person name="Liu S.-L."/>
            <person name="Chiang Y.-R."/>
            <person name="Yoon H.S."/>
            <person name="Fu H.-Y."/>
        </authorList>
    </citation>
    <scope>NUCLEOTIDE SEQUENCE [LARGE SCALE GENOMIC DNA]</scope>
    <source>
        <strain evidence="14 15">THAL066</strain>
    </source>
</reference>
<dbReference type="PROSITE" id="PS00411">
    <property type="entry name" value="KINESIN_MOTOR_1"/>
    <property type="match status" value="1"/>
</dbReference>
<evidence type="ECO:0000256" key="11">
    <source>
        <dbReference type="SAM" id="Coils"/>
    </source>
</evidence>
<proteinExistence type="inferred from homology"/>
<feature type="domain" description="Kinesin motor" evidence="13">
    <location>
        <begin position="184"/>
        <end position="569"/>
    </location>
</feature>
<dbReference type="SMART" id="SM00129">
    <property type="entry name" value="KISc"/>
    <property type="match status" value="1"/>
</dbReference>
<evidence type="ECO:0000256" key="6">
    <source>
        <dbReference type="ARBA" id="ARBA00023175"/>
    </source>
</evidence>
<keyword evidence="5 9" id="KW-0067">ATP-binding</keyword>
<evidence type="ECO:0000256" key="9">
    <source>
        <dbReference type="PROSITE-ProRule" id="PRU00283"/>
    </source>
</evidence>
<feature type="compositionally biased region" description="Polar residues" evidence="12">
    <location>
        <begin position="938"/>
        <end position="951"/>
    </location>
</feature>
<feature type="region of interest" description="Disordered" evidence="12">
    <location>
        <begin position="29"/>
        <end position="123"/>
    </location>
</feature>
<keyword evidence="7" id="KW-0206">Cytoskeleton</keyword>
<dbReference type="GO" id="GO:0008017">
    <property type="term" value="F:microtubule binding"/>
    <property type="evidence" value="ECO:0007669"/>
    <property type="project" value="InterPro"/>
</dbReference>
<evidence type="ECO:0000313" key="14">
    <source>
        <dbReference type="EMBL" id="KAF6001873.1"/>
    </source>
</evidence>
<evidence type="ECO:0000256" key="2">
    <source>
        <dbReference type="ARBA" id="ARBA00022490"/>
    </source>
</evidence>
<dbReference type="PROSITE" id="PS50067">
    <property type="entry name" value="KINESIN_MOTOR_2"/>
    <property type="match status" value="1"/>
</dbReference>
<evidence type="ECO:0000256" key="4">
    <source>
        <dbReference type="ARBA" id="ARBA00022741"/>
    </source>
</evidence>
<evidence type="ECO:0000313" key="15">
    <source>
        <dbReference type="Proteomes" id="UP000530660"/>
    </source>
</evidence>
<evidence type="ECO:0000256" key="8">
    <source>
        <dbReference type="ARBA" id="ARBA00034704"/>
    </source>
</evidence>
<dbReference type="InterPro" id="IPR047149">
    <property type="entry name" value="KIF11-like"/>
</dbReference>
<evidence type="ECO:0000256" key="5">
    <source>
        <dbReference type="ARBA" id="ARBA00022840"/>
    </source>
</evidence>
<dbReference type="Pfam" id="PF00225">
    <property type="entry name" value="Kinesin"/>
    <property type="match status" value="1"/>
</dbReference>
<accession>A0A7J7IFM1</accession>
<dbReference type="SUPFAM" id="SSF52540">
    <property type="entry name" value="P-loop containing nucleoside triphosphate hydrolases"/>
    <property type="match status" value="1"/>
</dbReference>
<evidence type="ECO:0000256" key="7">
    <source>
        <dbReference type="ARBA" id="ARBA00023212"/>
    </source>
</evidence>
<dbReference type="GO" id="GO:0051231">
    <property type="term" value="P:spindle elongation"/>
    <property type="evidence" value="ECO:0007669"/>
    <property type="project" value="TreeGrafter"/>
</dbReference>
<dbReference type="InterPro" id="IPR036961">
    <property type="entry name" value="Kinesin_motor_dom_sf"/>
</dbReference>
<evidence type="ECO:0000256" key="3">
    <source>
        <dbReference type="ARBA" id="ARBA00022701"/>
    </source>
</evidence>